<proteinExistence type="predicted"/>
<comment type="caution">
    <text evidence="1">The sequence shown here is derived from an EMBL/GenBank/DDBJ whole genome shotgun (WGS) entry which is preliminary data.</text>
</comment>
<reference evidence="1 2" key="2">
    <citation type="journal article" date="2022" name="Mol. Ecol. Resour.">
        <title>The genomes of chicory, endive, great burdock and yacon provide insights into Asteraceae paleo-polyploidization history and plant inulin production.</title>
        <authorList>
            <person name="Fan W."/>
            <person name="Wang S."/>
            <person name="Wang H."/>
            <person name="Wang A."/>
            <person name="Jiang F."/>
            <person name="Liu H."/>
            <person name="Zhao H."/>
            <person name="Xu D."/>
            <person name="Zhang Y."/>
        </authorList>
    </citation>
    <scope>NUCLEOTIDE SEQUENCE [LARGE SCALE GENOMIC DNA]</scope>
    <source>
        <strain evidence="2">cv. Niubang</strain>
    </source>
</reference>
<keyword evidence="2" id="KW-1185">Reference proteome</keyword>
<evidence type="ECO:0000313" key="2">
    <source>
        <dbReference type="Proteomes" id="UP001055879"/>
    </source>
</evidence>
<gene>
    <name evidence="1" type="ORF">L6452_29125</name>
</gene>
<reference evidence="2" key="1">
    <citation type="journal article" date="2022" name="Mol. Ecol. Resour.">
        <title>The genomes of chicory, endive, great burdock and yacon provide insights into Asteraceae palaeo-polyploidization history and plant inulin production.</title>
        <authorList>
            <person name="Fan W."/>
            <person name="Wang S."/>
            <person name="Wang H."/>
            <person name="Wang A."/>
            <person name="Jiang F."/>
            <person name="Liu H."/>
            <person name="Zhao H."/>
            <person name="Xu D."/>
            <person name="Zhang Y."/>
        </authorList>
    </citation>
    <scope>NUCLEOTIDE SEQUENCE [LARGE SCALE GENOMIC DNA]</scope>
    <source>
        <strain evidence="2">cv. Niubang</strain>
    </source>
</reference>
<accession>A0ACB8ZG84</accession>
<dbReference type="EMBL" id="CM042056">
    <property type="protein sequence ID" value="KAI3696665.1"/>
    <property type="molecule type" value="Genomic_DNA"/>
</dbReference>
<organism evidence="1 2">
    <name type="scientific">Arctium lappa</name>
    <name type="common">Greater burdock</name>
    <name type="synonym">Lappa major</name>
    <dbReference type="NCBI Taxonomy" id="4217"/>
    <lineage>
        <taxon>Eukaryota</taxon>
        <taxon>Viridiplantae</taxon>
        <taxon>Streptophyta</taxon>
        <taxon>Embryophyta</taxon>
        <taxon>Tracheophyta</taxon>
        <taxon>Spermatophyta</taxon>
        <taxon>Magnoliopsida</taxon>
        <taxon>eudicotyledons</taxon>
        <taxon>Gunneridae</taxon>
        <taxon>Pentapetalae</taxon>
        <taxon>asterids</taxon>
        <taxon>campanulids</taxon>
        <taxon>Asterales</taxon>
        <taxon>Asteraceae</taxon>
        <taxon>Carduoideae</taxon>
        <taxon>Cardueae</taxon>
        <taxon>Arctiinae</taxon>
        <taxon>Arctium</taxon>
    </lineage>
</organism>
<sequence length="93" mass="10810">MLRWKAKVLGKAWGQLFPRAFELDRNPRATVADRMGVDGHTWEWRRELRGGRESSEVEQMQEIMNTVTITESEDKWSHVALFLQAWAIVSAIP</sequence>
<name>A0ACB8ZG84_ARCLA</name>
<dbReference type="Proteomes" id="UP001055879">
    <property type="component" value="Linkage Group LG10"/>
</dbReference>
<evidence type="ECO:0000313" key="1">
    <source>
        <dbReference type="EMBL" id="KAI3696665.1"/>
    </source>
</evidence>
<protein>
    <submittedName>
        <fullName evidence="1">Uncharacterized protein</fullName>
    </submittedName>
</protein>